<reference evidence="1 2" key="2">
    <citation type="journal article" date="2022" name="Mol. Ecol. Resour.">
        <title>The genomes of chicory, endive, great burdock and yacon provide insights into Asteraceae paleo-polyploidization history and plant inulin production.</title>
        <authorList>
            <person name="Fan W."/>
            <person name="Wang S."/>
            <person name="Wang H."/>
            <person name="Wang A."/>
            <person name="Jiang F."/>
            <person name="Liu H."/>
            <person name="Zhao H."/>
            <person name="Xu D."/>
            <person name="Zhang Y."/>
        </authorList>
    </citation>
    <scope>NUCLEOTIDE SEQUENCE [LARGE SCALE GENOMIC DNA]</scope>
    <source>
        <strain evidence="2">cv. Punajuju</strain>
        <tissue evidence="1">Leaves</tissue>
    </source>
</reference>
<comment type="caution">
    <text evidence="1">The sequence shown here is derived from an EMBL/GenBank/DDBJ whole genome shotgun (WGS) entry which is preliminary data.</text>
</comment>
<protein>
    <submittedName>
        <fullName evidence="1">Uncharacterized protein</fullName>
    </submittedName>
</protein>
<evidence type="ECO:0000313" key="1">
    <source>
        <dbReference type="EMBL" id="KAI3749214.1"/>
    </source>
</evidence>
<accession>A0ACB9DR76</accession>
<name>A0ACB9DR76_CICIN</name>
<organism evidence="1 2">
    <name type="scientific">Cichorium intybus</name>
    <name type="common">Chicory</name>
    <dbReference type="NCBI Taxonomy" id="13427"/>
    <lineage>
        <taxon>Eukaryota</taxon>
        <taxon>Viridiplantae</taxon>
        <taxon>Streptophyta</taxon>
        <taxon>Embryophyta</taxon>
        <taxon>Tracheophyta</taxon>
        <taxon>Spermatophyta</taxon>
        <taxon>Magnoliopsida</taxon>
        <taxon>eudicotyledons</taxon>
        <taxon>Gunneridae</taxon>
        <taxon>Pentapetalae</taxon>
        <taxon>asterids</taxon>
        <taxon>campanulids</taxon>
        <taxon>Asterales</taxon>
        <taxon>Asteraceae</taxon>
        <taxon>Cichorioideae</taxon>
        <taxon>Cichorieae</taxon>
        <taxon>Cichoriinae</taxon>
        <taxon>Cichorium</taxon>
    </lineage>
</organism>
<sequence length="275" mass="30380">MMVEISSFEVYLLWMSKFKTVKRLARPISGNPPSQSLHASSVTEIQLISDHSFCSSADHIYFCLEKLIGTMARSFSNAKRLSSFFGDQLSVVISKRGLAAAPQSGAVGSGAAMMKEEPLKSTYRFPDPAVTGNIKPEFRSNQVYSFLNYIHPFSSQVNLYKSQIPSMFSLSSRFSTVSATSVASPSASHARPLSPHLSIYKPQSNSMFSISNRIAGSFLSAVALLFYLICMKTGLICFTYNSFYQIFFGLAGFTELLCYSSIPLILLHILHALKH</sequence>
<gene>
    <name evidence="1" type="ORF">L2E82_19821</name>
</gene>
<dbReference type="EMBL" id="CM042012">
    <property type="protein sequence ID" value="KAI3749214.1"/>
    <property type="molecule type" value="Genomic_DNA"/>
</dbReference>
<dbReference type="Proteomes" id="UP001055811">
    <property type="component" value="Linkage Group LG04"/>
</dbReference>
<evidence type="ECO:0000313" key="2">
    <source>
        <dbReference type="Proteomes" id="UP001055811"/>
    </source>
</evidence>
<proteinExistence type="predicted"/>
<reference evidence="2" key="1">
    <citation type="journal article" date="2022" name="Mol. Ecol. Resour.">
        <title>The genomes of chicory, endive, great burdock and yacon provide insights into Asteraceae palaeo-polyploidization history and plant inulin production.</title>
        <authorList>
            <person name="Fan W."/>
            <person name="Wang S."/>
            <person name="Wang H."/>
            <person name="Wang A."/>
            <person name="Jiang F."/>
            <person name="Liu H."/>
            <person name="Zhao H."/>
            <person name="Xu D."/>
            <person name="Zhang Y."/>
        </authorList>
    </citation>
    <scope>NUCLEOTIDE SEQUENCE [LARGE SCALE GENOMIC DNA]</scope>
    <source>
        <strain evidence="2">cv. Punajuju</strain>
    </source>
</reference>
<keyword evidence="2" id="KW-1185">Reference proteome</keyword>